<sequence length="347" mass="39380">MSDGKYGKYTLLVDGSYWFYAPNKGAAIFFCIAFCASGCVHAWQSFHYKCWILTPLFSFCCLLFTAGFALREYGAFHYDNLNIFIASICITYAAPPLLELQNYHILGRILYYVPYHSPIHPGRVLTTFGFVSAIIESLNGWGASYSANQSLSDKAIETGHALIKASLLLQVIVLVLFVVLATVFHHQCISNGVRNDRLQSSLITLYISTTLILARTIYRIIEYFSVAELRYGPGFDPSTINPVVRYEWFFYVFEAAVMLINTVMFNVRHPRRYLPKSNKIYLAPDGITEVEGPGFKDPRPFWQTLIDPFDIIGLTTGKGRTTERFWETSDDTTTRDSSRTKSDIETV</sequence>
<protein>
    <submittedName>
        <fullName evidence="7">Uncharacterized protein</fullName>
    </submittedName>
</protein>
<dbReference type="Pfam" id="PF04479">
    <property type="entry name" value="RTA1"/>
    <property type="match status" value="1"/>
</dbReference>
<feature type="transmembrane region" description="Helical" evidence="6">
    <location>
        <begin position="203"/>
        <end position="221"/>
    </location>
</feature>
<name>A0A9W8UY51_9HYPO</name>
<feature type="region of interest" description="Disordered" evidence="5">
    <location>
        <begin position="327"/>
        <end position="347"/>
    </location>
</feature>
<gene>
    <name evidence="7" type="ORF">NW755_008934</name>
</gene>
<dbReference type="Proteomes" id="UP001152087">
    <property type="component" value="Unassembled WGS sequence"/>
</dbReference>
<feature type="transmembrane region" description="Helical" evidence="6">
    <location>
        <begin position="161"/>
        <end position="183"/>
    </location>
</feature>
<evidence type="ECO:0000313" key="8">
    <source>
        <dbReference type="Proteomes" id="UP001152087"/>
    </source>
</evidence>
<evidence type="ECO:0000313" key="7">
    <source>
        <dbReference type="EMBL" id="KAJ4185021.1"/>
    </source>
</evidence>
<evidence type="ECO:0000256" key="1">
    <source>
        <dbReference type="ARBA" id="ARBA00004141"/>
    </source>
</evidence>
<accession>A0A9W8UY51</accession>
<evidence type="ECO:0000256" key="5">
    <source>
        <dbReference type="SAM" id="MobiDB-lite"/>
    </source>
</evidence>
<evidence type="ECO:0000256" key="2">
    <source>
        <dbReference type="ARBA" id="ARBA00022692"/>
    </source>
</evidence>
<dbReference type="AlphaFoldDB" id="A0A9W8UY51"/>
<comment type="caution">
    <text evidence="7">The sequence shown here is derived from an EMBL/GenBank/DDBJ whole genome shotgun (WGS) entry which is preliminary data.</text>
</comment>
<dbReference type="PANTHER" id="PTHR31465:SF13">
    <property type="entry name" value="RTA1 DOMAIN PROTEIN-RELATED"/>
    <property type="match status" value="1"/>
</dbReference>
<comment type="subcellular location">
    <subcellularLocation>
        <location evidence="1">Membrane</location>
        <topology evidence="1">Multi-pass membrane protein</topology>
    </subcellularLocation>
</comment>
<keyword evidence="3 6" id="KW-1133">Transmembrane helix</keyword>
<keyword evidence="4 6" id="KW-0472">Membrane</keyword>
<evidence type="ECO:0000256" key="3">
    <source>
        <dbReference type="ARBA" id="ARBA00022989"/>
    </source>
</evidence>
<dbReference type="PANTHER" id="PTHR31465">
    <property type="entry name" value="PROTEIN RTA1-RELATED"/>
    <property type="match status" value="1"/>
</dbReference>
<dbReference type="OrthoDB" id="3358017at2759"/>
<organism evidence="7 8">
    <name type="scientific">Fusarium falciforme</name>
    <dbReference type="NCBI Taxonomy" id="195108"/>
    <lineage>
        <taxon>Eukaryota</taxon>
        <taxon>Fungi</taxon>
        <taxon>Dikarya</taxon>
        <taxon>Ascomycota</taxon>
        <taxon>Pezizomycotina</taxon>
        <taxon>Sordariomycetes</taxon>
        <taxon>Hypocreomycetidae</taxon>
        <taxon>Hypocreales</taxon>
        <taxon>Nectriaceae</taxon>
        <taxon>Fusarium</taxon>
        <taxon>Fusarium solani species complex</taxon>
    </lineage>
</organism>
<keyword evidence="8" id="KW-1185">Reference proteome</keyword>
<reference evidence="7" key="1">
    <citation type="submission" date="2022-09" db="EMBL/GenBank/DDBJ databases">
        <title>Fusarium specimens isolated from Avocado Roots.</title>
        <authorList>
            <person name="Stajich J."/>
            <person name="Roper C."/>
            <person name="Heimlech-Rivalta G."/>
        </authorList>
    </citation>
    <scope>NUCLEOTIDE SEQUENCE</scope>
    <source>
        <strain evidence="7">A02</strain>
    </source>
</reference>
<feature type="transmembrane region" description="Helical" evidence="6">
    <location>
        <begin position="50"/>
        <end position="69"/>
    </location>
</feature>
<evidence type="ECO:0000256" key="6">
    <source>
        <dbReference type="SAM" id="Phobius"/>
    </source>
</evidence>
<proteinExistence type="predicted"/>
<keyword evidence="2 6" id="KW-0812">Transmembrane</keyword>
<feature type="transmembrane region" description="Helical" evidence="6">
    <location>
        <begin position="81"/>
        <end position="100"/>
    </location>
</feature>
<dbReference type="InterPro" id="IPR007568">
    <property type="entry name" value="RTA1"/>
</dbReference>
<feature type="transmembrane region" description="Helical" evidence="6">
    <location>
        <begin position="25"/>
        <end position="43"/>
    </location>
</feature>
<evidence type="ECO:0000256" key="4">
    <source>
        <dbReference type="ARBA" id="ARBA00023136"/>
    </source>
</evidence>
<feature type="transmembrane region" description="Helical" evidence="6">
    <location>
        <begin position="248"/>
        <end position="267"/>
    </location>
</feature>
<dbReference type="GO" id="GO:0016020">
    <property type="term" value="C:membrane"/>
    <property type="evidence" value="ECO:0007669"/>
    <property type="project" value="UniProtKB-SubCell"/>
</dbReference>
<dbReference type="EMBL" id="JAOQAV010000025">
    <property type="protein sequence ID" value="KAJ4185021.1"/>
    <property type="molecule type" value="Genomic_DNA"/>
</dbReference>